<evidence type="ECO:0000256" key="1">
    <source>
        <dbReference type="SAM" id="MobiDB-lite"/>
    </source>
</evidence>
<evidence type="ECO:0000313" key="2">
    <source>
        <dbReference type="EMBL" id="OJX59900.1"/>
    </source>
</evidence>
<dbReference type="Proteomes" id="UP000184233">
    <property type="component" value="Unassembled WGS sequence"/>
</dbReference>
<gene>
    <name evidence="2" type="ORF">BGO89_07825</name>
</gene>
<feature type="region of interest" description="Disordered" evidence="1">
    <location>
        <begin position="74"/>
        <end position="98"/>
    </location>
</feature>
<comment type="caution">
    <text evidence="2">The sequence shown here is derived from an EMBL/GenBank/DDBJ whole genome shotgun (WGS) entry which is preliminary data.</text>
</comment>
<proteinExistence type="predicted"/>
<accession>A0A1M3L3P2</accession>
<evidence type="ECO:0000313" key="3">
    <source>
        <dbReference type="Proteomes" id="UP000184233"/>
    </source>
</evidence>
<dbReference type="AlphaFoldDB" id="A0A1M3L3P2"/>
<dbReference type="EMBL" id="MKVH01000008">
    <property type="protein sequence ID" value="OJX59900.1"/>
    <property type="molecule type" value="Genomic_DNA"/>
</dbReference>
<protein>
    <submittedName>
        <fullName evidence="2">Uncharacterized protein</fullName>
    </submittedName>
</protein>
<name>A0A1M3L3P2_9BACT</name>
<organism evidence="2 3">
    <name type="scientific">Candidatus Kapaibacterium thiocyanatum</name>
    <dbReference type="NCBI Taxonomy" id="1895771"/>
    <lineage>
        <taxon>Bacteria</taxon>
        <taxon>Pseudomonadati</taxon>
        <taxon>Candidatus Kapaibacteriota</taxon>
        <taxon>Candidatus Kapaibacteriia</taxon>
        <taxon>Candidatus Kapaibacteriales</taxon>
        <taxon>Candidatus Kapaibacteriaceae</taxon>
        <taxon>Candidatus Kapaibacterium</taxon>
    </lineage>
</organism>
<reference evidence="2 3" key="1">
    <citation type="submission" date="2016-09" db="EMBL/GenBank/DDBJ databases">
        <title>Genome-resolved meta-omics ties microbial dynamics to process performance in biotechnology for thiocyanate degradation.</title>
        <authorList>
            <person name="Kantor R.S."/>
            <person name="Huddy R.J."/>
            <person name="Iyer R."/>
            <person name="Thomas B.C."/>
            <person name="Brown C.T."/>
            <person name="Anantharaman K."/>
            <person name="Tringe S."/>
            <person name="Hettich R.L."/>
            <person name="Harrison S.T."/>
            <person name="Banfield J.F."/>
        </authorList>
    </citation>
    <scope>NUCLEOTIDE SEQUENCE [LARGE SCALE GENOMIC DNA]</scope>
    <source>
        <strain evidence="2">59-99</strain>
    </source>
</reference>
<sequence length="98" mass="9016">MDMVGLFWGALTVGLVEGVVGAIGGTAAGAVITGGPGAPVGAAAGLAQGAMRGAISGGLLGAIGASLWDGVIKPSIDGPAPETHTPGGGGNKGKKRGG</sequence>